<evidence type="ECO:0000256" key="4">
    <source>
        <dbReference type="ARBA" id="ARBA00022729"/>
    </source>
</evidence>
<organism evidence="7 8">
    <name type="scientific">Bifidobacterium felsineum</name>
    <dbReference type="NCBI Taxonomy" id="2045440"/>
    <lineage>
        <taxon>Bacteria</taxon>
        <taxon>Bacillati</taxon>
        <taxon>Actinomycetota</taxon>
        <taxon>Actinomycetes</taxon>
        <taxon>Bifidobacteriales</taxon>
        <taxon>Bifidobacteriaceae</taxon>
        <taxon>Bifidobacterium</taxon>
    </lineage>
</organism>
<feature type="region of interest" description="Disordered" evidence="5">
    <location>
        <begin position="316"/>
        <end position="435"/>
    </location>
</feature>
<keyword evidence="4 6" id="KW-0732">Signal</keyword>
<feature type="compositionally biased region" description="Polar residues" evidence="5">
    <location>
        <begin position="425"/>
        <end position="435"/>
    </location>
</feature>
<feature type="compositionally biased region" description="Low complexity" evidence="5">
    <location>
        <begin position="365"/>
        <end position="377"/>
    </location>
</feature>
<dbReference type="PROSITE" id="PS51257">
    <property type="entry name" value="PROKAR_LIPOPROTEIN"/>
    <property type="match status" value="1"/>
</dbReference>
<comment type="subcellular location">
    <subcellularLocation>
        <location evidence="1">Cell envelope</location>
    </subcellularLocation>
</comment>
<feature type="region of interest" description="Disordered" evidence="5">
    <location>
        <begin position="30"/>
        <end position="50"/>
    </location>
</feature>
<comment type="caution">
    <text evidence="7">The sequence shown here is derived from an EMBL/GenBank/DDBJ whole genome shotgun (WGS) entry which is preliminary data.</text>
</comment>
<dbReference type="RefSeq" id="WP_100494226.1">
    <property type="nucleotide sequence ID" value="NZ_JAFEJV010000014.1"/>
</dbReference>
<dbReference type="Gene3D" id="3.40.50.1980">
    <property type="entry name" value="Nitrogenase molybdenum iron protein domain"/>
    <property type="match status" value="2"/>
</dbReference>
<dbReference type="OrthoDB" id="5296019at2"/>
<evidence type="ECO:0000256" key="5">
    <source>
        <dbReference type="SAM" id="MobiDB-lite"/>
    </source>
</evidence>
<dbReference type="GO" id="GO:0030001">
    <property type="term" value="P:metal ion transport"/>
    <property type="evidence" value="ECO:0007669"/>
    <property type="project" value="InterPro"/>
</dbReference>
<sequence>MGTRFARFTRFAAASISALILLAAAACGSQTPSEQPSNEADNTAQQPTGPITVVSSLNQWGSLAAELGGDDVKVTSIVNSTNVDAHDFEPKTSDVAKLSKAQIVVANGAGYDSWATKSLSTSSNLVSAASVVGAMEGDNPHLWFSKDARSGMAEAITEAYIKALPSKKKDFQQRLKTWQQGEKSLEKWTSDFTKKHSKLTYAATEPVVYYLMADLGFDDSTPKGYSQSIASGGEVAPADLQSFQEIIEDRDIDVLINNTQESSDATNMITGTAGRSDVPVVDVSEQMPKDATSLNAWINQLVNAIIDAVDPTYGCDTDDADSNADANDTDADDADADSADNTDGTSGDGNTTGNNGNGTDGATGNGTSNDGQSSQSDESSDGSTAEDEAPNFIRECKASSKSTSTDANGQTSSDGSDNTDDGSTPSNAGQTDPGK</sequence>
<feature type="compositionally biased region" description="Polar residues" evidence="5">
    <location>
        <begin position="399"/>
        <end position="408"/>
    </location>
</feature>
<evidence type="ECO:0000256" key="1">
    <source>
        <dbReference type="ARBA" id="ARBA00004196"/>
    </source>
</evidence>
<feature type="chain" id="PRO_5039004980" evidence="6">
    <location>
        <begin position="29"/>
        <end position="435"/>
    </location>
</feature>
<evidence type="ECO:0000256" key="2">
    <source>
        <dbReference type="ARBA" id="ARBA00022448"/>
    </source>
</evidence>
<reference evidence="8" key="1">
    <citation type="submission" date="2017-10" db="EMBL/GenBank/DDBJ databases">
        <title>Draft genome sequences of strains TRE 1, TRE 9, TRE H and TRI 7, isolated from tamarins, belonging to four potential novel Bifidobacterium species.</title>
        <authorList>
            <person name="Mattarelli P."/>
            <person name="Modesto M."/>
            <person name="Puglisi E."/>
            <person name="Morelli L."/>
            <person name="Bonetti A."/>
            <person name="Spezio C."/>
            <person name="Sandri C."/>
        </authorList>
    </citation>
    <scope>NUCLEOTIDE SEQUENCE [LARGE SCALE GENOMIC DNA]</scope>
    <source>
        <strain evidence="8">TREH</strain>
    </source>
</reference>
<dbReference type="Proteomes" id="UP000229239">
    <property type="component" value="Unassembled WGS sequence"/>
</dbReference>
<dbReference type="InterPro" id="IPR050492">
    <property type="entry name" value="Bact_metal-bind_prot9"/>
</dbReference>
<dbReference type="AlphaFoldDB" id="A0A2M9HKX9"/>
<feature type="compositionally biased region" description="Low complexity" evidence="5">
    <location>
        <begin position="409"/>
        <end position="424"/>
    </location>
</feature>
<name>A0A2M9HKX9_9BIFI</name>
<feature type="compositionally biased region" description="Acidic residues" evidence="5">
    <location>
        <begin position="316"/>
        <end position="340"/>
    </location>
</feature>
<gene>
    <name evidence="7" type="ORF">CSQ86_06250</name>
</gene>
<dbReference type="PANTHER" id="PTHR42953:SF1">
    <property type="entry name" value="METAL-BINDING PROTEIN HI_0362-RELATED"/>
    <property type="match status" value="1"/>
</dbReference>
<dbReference type="InterPro" id="IPR006127">
    <property type="entry name" value="ZnuA-like"/>
</dbReference>
<dbReference type="PANTHER" id="PTHR42953">
    <property type="entry name" value="HIGH-AFFINITY ZINC UPTAKE SYSTEM PROTEIN ZNUA-RELATED"/>
    <property type="match status" value="1"/>
</dbReference>
<accession>A0A2M9HKX9</accession>
<protein>
    <submittedName>
        <fullName evidence="7">ABC transporter substrate-binding protein</fullName>
    </submittedName>
</protein>
<dbReference type="GO" id="GO:0046872">
    <property type="term" value="F:metal ion binding"/>
    <property type="evidence" value="ECO:0007669"/>
    <property type="project" value="UniProtKB-KW"/>
</dbReference>
<feature type="compositionally biased region" description="Acidic residues" evidence="5">
    <location>
        <begin position="378"/>
        <end position="389"/>
    </location>
</feature>
<evidence type="ECO:0000313" key="8">
    <source>
        <dbReference type="Proteomes" id="UP000229239"/>
    </source>
</evidence>
<feature type="signal peptide" evidence="6">
    <location>
        <begin position="1"/>
        <end position="28"/>
    </location>
</feature>
<dbReference type="CDD" id="cd01020">
    <property type="entry name" value="TroA_b"/>
    <property type="match status" value="1"/>
</dbReference>
<dbReference type="Pfam" id="PF01297">
    <property type="entry name" value="ZnuA"/>
    <property type="match status" value="1"/>
</dbReference>
<dbReference type="EMBL" id="PEBJ01000002">
    <property type="protein sequence ID" value="PJM77469.1"/>
    <property type="molecule type" value="Genomic_DNA"/>
</dbReference>
<keyword evidence="8" id="KW-1185">Reference proteome</keyword>
<keyword evidence="3" id="KW-0479">Metal-binding</keyword>
<feature type="compositionally biased region" description="Gly residues" evidence="5">
    <location>
        <begin position="355"/>
        <end position="364"/>
    </location>
</feature>
<feature type="compositionally biased region" description="Low complexity" evidence="5">
    <location>
        <begin position="341"/>
        <end position="354"/>
    </location>
</feature>
<evidence type="ECO:0000313" key="7">
    <source>
        <dbReference type="EMBL" id="PJM77469.1"/>
    </source>
</evidence>
<evidence type="ECO:0000256" key="6">
    <source>
        <dbReference type="SAM" id="SignalP"/>
    </source>
</evidence>
<evidence type="ECO:0000256" key="3">
    <source>
        <dbReference type="ARBA" id="ARBA00022723"/>
    </source>
</evidence>
<dbReference type="GO" id="GO:0030313">
    <property type="term" value="C:cell envelope"/>
    <property type="evidence" value="ECO:0007669"/>
    <property type="project" value="UniProtKB-SubCell"/>
</dbReference>
<proteinExistence type="predicted"/>
<dbReference type="SUPFAM" id="SSF53807">
    <property type="entry name" value="Helical backbone' metal receptor"/>
    <property type="match status" value="1"/>
</dbReference>
<keyword evidence="2" id="KW-0813">Transport</keyword>